<dbReference type="EMBL" id="CP030918">
    <property type="protein sequence ID" value="AXC48766.1"/>
    <property type="molecule type" value="Genomic_DNA"/>
</dbReference>
<dbReference type="KEGG" id="pars:DRW48_02820"/>
<evidence type="ECO:0000313" key="4">
    <source>
        <dbReference type="EMBL" id="AXC48766.1"/>
    </source>
</evidence>
<keyword evidence="5" id="KW-1185">Reference proteome</keyword>
<evidence type="ECO:0000256" key="1">
    <source>
        <dbReference type="SAM" id="MobiDB-lite"/>
    </source>
</evidence>
<dbReference type="Pfam" id="PF07835">
    <property type="entry name" value="COX4_pro_2"/>
    <property type="match status" value="1"/>
</dbReference>
<feature type="compositionally biased region" description="Low complexity" evidence="1">
    <location>
        <begin position="1"/>
        <end position="17"/>
    </location>
</feature>
<evidence type="ECO:0000259" key="3">
    <source>
        <dbReference type="Pfam" id="PF07835"/>
    </source>
</evidence>
<gene>
    <name evidence="4" type="ORF">DRW48_02820</name>
</gene>
<evidence type="ECO:0000256" key="2">
    <source>
        <dbReference type="SAM" id="Phobius"/>
    </source>
</evidence>
<dbReference type="OrthoDB" id="7691500at2"/>
<dbReference type="AlphaFoldDB" id="A0A344PHB1"/>
<dbReference type="Proteomes" id="UP000252023">
    <property type="component" value="Chromosome"/>
</dbReference>
<protein>
    <submittedName>
        <fullName evidence="4">Aa3-type cytochrome c oxidase subunit IV</fullName>
    </submittedName>
</protein>
<name>A0A344PHB1_9RHOB</name>
<reference evidence="5" key="1">
    <citation type="submission" date="2018-07" db="EMBL/GenBank/DDBJ databases">
        <title>Genome sequencing of Paracoccus sp. SC2-6.</title>
        <authorList>
            <person name="Heo J."/>
            <person name="Kim S.-J."/>
            <person name="Kwon S.-W."/>
        </authorList>
    </citation>
    <scope>NUCLEOTIDE SEQUENCE [LARGE SCALE GENOMIC DNA]</scope>
    <source>
        <strain evidence="5">SC2-6</strain>
    </source>
</reference>
<dbReference type="RefSeq" id="WP_114075085.1">
    <property type="nucleotide sequence ID" value="NZ_CP030918.1"/>
</dbReference>
<dbReference type="SUPFAM" id="SSF81469">
    <property type="entry name" value="Bacterial aa3 type cytochrome c oxidase subunit IV"/>
    <property type="match status" value="1"/>
</dbReference>
<keyword evidence="2" id="KW-0812">Transmembrane</keyword>
<keyword evidence="2" id="KW-1133">Transmembrane helix</keyword>
<organism evidence="4 5">
    <name type="scientific">Paracoccus suum</name>
    <dbReference type="NCBI Taxonomy" id="2259340"/>
    <lineage>
        <taxon>Bacteria</taxon>
        <taxon>Pseudomonadati</taxon>
        <taxon>Pseudomonadota</taxon>
        <taxon>Alphaproteobacteria</taxon>
        <taxon>Rhodobacterales</taxon>
        <taxon>Paracoccaceae</taxon>
        <taxon>Paracoccus</taxon>
    </lineage>
</organism>
<feature type="region of interest" description="Disordered" evidence="1">
    <location>
        <begin position="1"/>
        <end position="30"/>
    </location>
</feature>
<dbReference type="Gene3D" id="1.20.5.160">
    <property type="entry name" value="Bacterial aa3 type cytochrome c oxidase subunit IV"/>
    <property type="match status" value="1"/>
</dbReference>
<proteinExistence type="predicted"/>
<dbReference type="InterPro" id="IPR036596">
    <property type="entry name" value="Cyt-C_aa3_sf"/>
</dbReference>
<evidence type="ECO:0000313" key="5">
    <source>
        <dbReference type="Proteomes" id="UP000252023"/>
    </source>
</evidence>
<keyword evidence="2" id="KW-0472">Membrane</keyword>
<accession>A0A344PHB1</accession>
<feature type="domain" description="Cytochrome c oxidase subunit IV bacterial aa3 type" evidence="3">
    <location>
        <begin position="26"/>
        <end position="65"/>
    </location>
</feature>
<dbReference type="InterPro" id="IPR012422">
    <property type="entry name" value="Cyt_c_oxidase_su4_bac-aa3"/>
</dbReference>
<sequence>MATTVTTTHTTTATHGTSHAHDHAAHTHGTMDVQEHERMFGYFVQFLAWNAVAMSAVLIFLALANS</sequence>
<feature type="transmembrane region" description="Helical" evidence="2">
    <location>
        <begin position="40"/>
        <end position="64"/>
    </location>
</feature>